<dbReference type="EMBL" id="UGJB01000004">
    <property type="protein sequence ID" value="STQ09678.1"/>
    <property type="molecule type" value="Genomic_DNA"/>
</dbReference>
<keyword evidence="1" id="KW-0812">Transmembrane</keyword>
<keyword evidence="1" id="KW-1133">Transmembrane helix</keyword>
<protein>
    <submittedName>
        <fullName evidence="2">Uncharacterized protein</fullName>
    </submittedName>
</protein>
<dbReference type="Proteomes" id="UP000255106">
    <property type="component" value="Unassembled WGS sequence"/>
</dbReference>
<keyword evidence="1" id="KW-0472">Membrane</keyword>
<evidence type="ECO:0000256" key="1">
    <source>
        <dbReference type="SAM" id="Phobius"/>
    </source>
</evidence>
<sequence>MTHFSAGGLVLAVVVAALKLLVGVLVDCPV</sequence>
<feature type="transmembrane region" description="Helical" evidence="1">
    <location>
        <begin position="6"/>
        <end position="26"/>
    </location>
</feature>
<name>A0A377LUJ4_ENTCL</name>
<evidence type="ECO:0000313" key="3">
    <source>
        <dbReference type="Proteomes" id="UP000255106"/>
    </source>
</evidence>
<gene>
    <name evidence="2" type="ORF">NCTC10005_02392</name>
</gene>
<evidence type="ECO:0000313" key="2">
    <source>
        <dbReference type="EMBL" id="STQ09678.1"/>
    </source>
</evidence>
<proteinExistence type="predicted"/>
<organism evidence="2 3">
    <name type="scientific">Enterobacter cloacae</name>
    <dbReference type="NCBI Taxonomy" id="550"/>
    <lineage>
        <taxon>Bacteria</taxon>
        <taxon>Pseudomonadati</taxon>
        <taxon>Pseudomonadota</taxon>
        <taxon>Gammaproteobacteria</taxon>
        <taxon>Enterobacterales</taxon>
        <taxon>Enterobacteriaceae</taxon>
        <taxon>Enterobacter</taxon>
        <taxon>Enterobacter cloacae complex</taxon>
    </lineage>
</organism>
<accession>A0A377LUJ4</accession>
<reference evidence="2 3" key="1">
    <citation type="submission" date="2018-06" db="EMBL/GenBank/DDBJ databases">
        <authorList>
            <consortium name="Pathogen Informatics"/>
            <person name="Doyle S."/>
        </authorList>
    </citation>
    <scope>NUCLEOTIDE SEQUENCE [LARGE SCALE GENOMIC DNA]</scope>
    <source>
        <strain evidence="2 3">NCTC10005</strain>
    </source>
</reference>
<dbReference type="AlphaFoldDB" id="A0A377LUJ4"/>